<evidence type="ECO:0000259" key="3">
    <source>
        <dbReference type="Pfam" id="PF04773"/>
    </source>
</evidence>
<accession>A0A085W2J2</accession>
<dbReference type="STRING" id="394096.DB31_4348"/>
<dbReference type="PANTHER" id="PTHR38731">
    <property type="entry name" value="LIPL45-RELATED LIPOPROTEIN-RELATED"/>
    <property type="match status" value="1"/>
</dbReference>
<dbReference type="PATRIC" id="fig|394096.3.peg.8081"/>
<organism evidence="4 5">
    <name type="scientific">Hyalangium minutum</name>
    <dbReference type="NCBI Taxonomy" id="394096"/>
    <lineage>
        <taxon>Bacteria</taxon>
        <taxon>Pseudomonadati</taxon>
        <taxon>Myxococcota</taxon>
        <taxon>Myxococcia</taxon>
        <taxon>Myxococcales</taxon>
        <taxon>Cystobacterineae</taxon>
        <taxon>Archangiaceae</taxon>
        <taxon>Hyalangium</taxon>
    </lineage>
</organism>
<evidence type="ECO:0000313" key="5">
    <source>
        <dbReference type="Proteomes" id="UP000028725"/>
    </source>
</evidence>
<dbReference type="EMBL" id="JMCB01000024">
    <property type="protein sequence ID" value="KFE61905.1"/>
    <property type="molecule type" value="Genomic_DNA"/>
</dbReference>
<dbReference type="InterPro" id="IPR006860">
    <property type="entry name" value="FecR"/>
</dbReference>
<feature type="compositionally biased region" description="Pro residues" evidence="1">
    <location>
        <begin position="27"/>
        <end position="41"/>
    </location>
</feature>
<keyword evidence="5" id="KW-1185">Reference proteome</keyword>
<dbReference type="AlphaFoldDB" id="A0A085W2J2"/>
<feature type="signal peptide" evidence="2">
    <location>
        <begin position="1"/>
        <end position="21"/>
    </location>
</feature>
<feature type="region of interest" description="Disordered" evidence="1">
    <location>
        <begin position="239"/>
        <end position="259"/>
    </location>
</feature>
<gene>
    <name evidence="4" type="ORF">DB31_4348</name>
</gene>
<reference evidence="4 5" key="1">
    <citation type="submission" date="2014-04" db="EMBL/GenBank/DDBJ databases">
        <title>Genome assembly of Hyalangium minutum DSM 14724.</title>
        <authorList>
            <person name="Sharma G."/>
            <person name="Subramanian S."/>
        </authorList>
    </citation>
    <scope>NUCLEOTIDE SEQUENCE [LARGE SCALE GENOMIC DNA]</scope>
    <source>
        <strain evidence="4 5">DSM 14724</strain>
    </source>
</reference>
<dbReference type="Proteomes" id="UP000028725">
    <property type="component" value="Unassembled WGS sequence"/>
</dbReference>
<evidence type="ECO:0000256" key="2">
    <source>
        <dbReference type="SAM" id="SignalP"/>
    </source>
</evidence>
<name>A0A085W2J2_9BACT</name>
<sequence length="665" mass="70129">MSARRLALAAVLLGGLVSACGDESAPSKPPPPSEPGAPPPVTASQDAGVSALARLEALRGAVQLERDGGLTPAAEGPLMKGDALETGPDGSATVRFADGRTVEVGPNARFVLDEDTGGIVLKVARGIVLSRVPAAPKVRTGPSVELRILTPYGLTRVSSAQPSEVSVSVGPEDSRVEVRMGAIQFVSKDGQELEASAGQSVDVSAGRAELVTGPQRVLELATIQVTVRADSGKVEVRSKGSSQWRTANKGGQKLSPGDGVRARGGTAYLALEGSASTIALASGSEVVLEGAGKQGSQDEARLDLRQGSLTLKLAPERDSRVVMPGLTLESAGAADLKVRRTADGFDVSARAGDVTLVRGDTRKPLRAGEQASVSGQAEPKVSPLAQAPVALPAVENMQVFHRGLPEVKLSWAGEGDVLLEVASDPAFTRTVVRGVVHQPYATVPAPERGRLYWRVRRPDGTELTKGSATFAPEQASKDLARVTNEVPEGPQKTTIFYQDKPPAVVFKYSAEPQAAQYRIAVYRNGELSKPVAERTVAETRAPLEAGVLREGNYLWSVTPLSRTGQPLRGGRMNKLELVYDNSVPVLVVQSPKNGQRVGKRVRAVGVAPVGTKLSINERSVSLDAKHRFDTWVEPVGVPPVLLFKMQHAGAPDVYVVRTLKRGSEE</sequence>
<comment type="caution">
    <text evidence="4">The sequence shown here is derived from an EMBL/GenBank/DDBJ whole genome shotgun (WGS) entry which is preliminary data.</text>
</comment>
<keyword evidence="4" id="KW-0449">Lipoprotein</keyword>
<feature type="chain" id="PRO_5001799150" evidence="2">
    <location>
        <begin position="22"/>
        <end position="665"/>
    </location>
</feature>
<feature type="domain" description="FecR protein" evidence="3">
    <location>
        <begin position="82"/>
        <end position="183"/>
    </location>
</feature>
<dbReference type="PROSITE" id="PS51257">
    <property type="entry name" value="PROKAR_LIPOPROTEIN"/>
    <property type="match status" value="1"/>
</dbReference>
<evidence type="ECO:0000256" key="1">
    <source>
        <dbReference type="SAM" id="MobiDB-lite"/>
    </source>
</evidence>
<feature type="region of interest" description="Disordered" evidence="1">
    <location>
        <begin position="66"/>
        <end position="87"/>
    </location>
</feature>
<protein>
    <submittedName>
        <fullName evidence="4">Putative lipoprotein</fullName>
    </submittedName>
</protein>
<dbReference type="Pfam" id="PF04773">
    <property type="entry name" value="FecR"/>
    <property type="match status" value="1"/>
</dbReference>
<dbReference type="RefSeq" id="WP_044198104.1">
    <property type="nucleotide sequence ID" value="NZ_JMCB01000024.1"/>
</dbReference>
<keyword evidence="2" id="KW-0732">Signal</keyword>
<dbReference type="OrthoDB" id="5377481at2"/>
<feature type="region of interest" description="Disordered" evidence="1">
    <location>
        <begin position="21"/>
        <end position="47"/>
    </location>
</feature>
<evidence type="ECO:0000313" key="4">
    <source>
        <dbReference type="EMBL" id="KFE61905.1"/>
    </source>
</evidence>
<proteinExistence type="predicted"/>